<comment type="caution">
    <text evidence="3">The sequence shown here is derived from an EMBL/GenBank/DDBJ whole genome shotgun (WGS) entry which is preliminary data.</text>
</comment>
<feature type="domain" description="Hydantoinase A/oxoprolinase" evidence="1">
    <location>
        <begin position="192"/>
        <end position="470"/>
    </location>
</feature>
<proteinExistence type="predicted"/>
<dbReference type="AlphaFoldDB" id="A0A831WBP9"/>
<dbReference type="GO" id="GO:0017168">
    <property type="term" value="F:5-oxoprolinase (ATP-hydrolyzing) activity"/>
    <property type="evidence" value="ECO:0007669"/>
    <property type="project" value="TreeGrafter"/>
</dbReference>
<dbReference type="PANTHER" id="PTHR11365">
    <property type="entry name" value="5-OXOPROLINASE RELATED"/>
    <property type="match status" value="1"/>
</dbReference>
<dbReference type="InterPro" id="IPR043129">
    <property type="entry name" value="ATPase_NBD"/>
</dbReference>
<evidence type="ECO:0000313" key="3">
    <source>
        <dbReference type="EMBL" id="HEC06680.1"/>
    </source>
</evidence>
<protein>
    <submittedName>
        <fullName evidence="3">Hydantoinase/oxoprolinase family protein</fullName>
    </submittedName>
</protein>
<dbReference type="Proteomes" id="UP000886339">
    <property type="component" value="Unassembled WGS sequence"/>
</dbReference>
<dbReference type="InterPro" id="IPR045079">
    <property type="entry name" value="Oxoprolinase-like"/>
</dbReference>
<dbReference type="EMBL" id="DRLF01000263">
    <property type="protein sequence ID" value="HEC06680.1"/>
    <property type="molecule type" value="Genomic_DNA"/>
</dbReference>
<evidence type="ECO:0000259" key="1">
    <source>
        <dbReference type="Pfam" id="PF01968"/>
    </source>
</evidence>
<dbReference type="GO" id="GO:0005829">
    <property type="term" value="C:cytosol"/>
    <property type="evidence" value="ECO:0007669"/>
    <property type="project" value="TreeGrafter"/>
</dbReference>
<dbReference type="InterPro" id="IPR008040">
    <property type="entry name" value="Hydant_A_N"/>
</dbReference>
<dbReference type="InterPro" id="IPR002821">
    <property type="entry name" value="Hydantoinase_A"/>
</dbReference>
<dbReference type="Pfam" id="PF05378">
    <property type="entry name" value="Hydant_A_N"/>
    <property type="match status" value="1"/>
</dbReference>
<name>A0A831WBP9_9GAMM</name>
<gene>
    <name evidence="3" type="ORF">ENJ12_07500</name>
</gene>
<dbReference type="GO" id="GO:0006749">
    <property type="term" value="P:glutathione metabolic process"/>
    <property type="evidence" value="ECO:0007669"/>
    <property type="project" value="TreeGrafter"/>
</dbReference>
<feature type="domain" description="Hydantoinase/oxoprolinase N-terminal" evidence="2">
    <location>
        <begin position="4"/>
        <end position="170"/>
    </location>
</feature>
<organism evidence="3">
    <name type="scientific">Thiolapillus brandeum</name>
    <dbReference type="NCBI Taxonomy" id="1076588"/>
    <lineage>
        <taxon>Bacteria</taxon>
        <taxon>Pseudomonadati</taxon>
        <taxon>Pseudomonadota</taxon>
        <taxon>Gammaproteobacteria</taxon>
        <taxon>Chromatiales</taxon>
        <taxon>Sedimenticolaceae</taxon>
        <taxon>Thiolapillus</taxon>
    </lineage>
</organism>
<evidence type="ECO:0000259" key="2">
    <source>
        <dbReference type="Pfam" id="PF05378"/>
    </source>
</evidence>
<dbReference type="Pfam" id="PF01968">
    <property type="entry name" value="Hydantoinase_A"/>
    <property type="match status" value="1"/>
</dbReference>
<accession>A0A831WBP9</accession>
<dbReference type="SUPFAM" id="SSF53067">
    <property type="entry name" value="Actin-like ATPase domain"/>
    <property type="match status" value="1"/>
</dbReference>
<reference evidence="3" key="1">
    <citation type="journal article" date="2020" name="mSystems">
        <title>Genome- and Community-Level Interaction Insights into Carbon Utilization and Element Cycling Functions of Hydrothermarchaeota in Hydrothermal Sediment.</title>
        <authorList>
            <person name="Zhou Z."/>
            <person name="Liu Y."/>
            <person name="Xu W."/>
            <person name="Pan J."/>
            <person name="Luo Z.H."/>
            <person name="Li M."/>
        </authorList>
    </citation>
    <scope>NUCLEOTIDE SEQUENCE [LARGE SCALE GENOMIC DNA]</scope>
    <source>
        <strain evidence="3">HyVt-458</strain>
    </source>
</reference>
<sequence length="656" mass="69834">MILLGVDTGGTFTDFVLWRDGRLRVHKLLSTPHAPEQAILQGIKDLGLAGEDLRMVHGSTVATNAVLEGKGVRTLFITNRGFADMLRIGRQNRPELYNLQPEPRMAPVPEELCLEVGGRLSATGELLDVFDAADREKLATAIAVHRPRSLAVNLLFSWLDDGPEKSVAACLPGELFVSLSSSVLPEIREYERGMATWLNAWVGPLVQGYLQRLQAGLPGSRVAVMQSSGDTVVADRAGDQAVRMLLSGPAGGLVAAGFLGRRAACRRLLSFDMGGTSTDVALLDGEPRLTTEGHIGPYPVAVPMVDMHTIGAGGGSIAWLDEGGMLQVGPESAGADPGPACYGRGGEQVTVTDANLVLGRLLPDAFLGGEMQLDVAAAEQALGQLAEAMGCTMLEAAQGVIRIANEHMARALRTISVQRGLDPAGFTLMSFGGAGGLHVCALADALGMTRALVPVHGGVLSALGMLVARPGRRLSRTWLQPLDGLSDEAIETALDTLAEEALALMAEEGVAAEDCELGRSLDLRYLGQSYTLEIPWSGRSLTAEIFHKRHAERYGHDLDLPLELVNLRLSVQGPGTVIDPACTPADRPAAPFRHCRIADESVRVGCYQRDELAPGQELHGPAIIAEQVATTWLARGWQARVDEAGNLLLTRVNNMI</sequence>
<dbReference type="PANTHER" id="PTHR11365:SF23">
    <property type="entry name" value="HYPOTHETICAL 5-OXOPROLINASE (EUROFUNG)-RELATED"/>
    <property type="match status" value="1"/>
</dbReference>